<evidence type="ECO:0000313" key="1">
    <source>
        <dbReference type="EMBL" id="MBX47313.1"/>
    </source>
</evidence>
<reference evidence="1" key="1">
    <citation type="submission" date="2018-02" db="EMBL/GenBank/DDBJ databases">
        <title>Rhizophora mucronata_Transcriptome.</title>
        <authorList>
            <person name="Meera S.P."/>
            <person name="Sreeshan A."/>
            <person name="Augustine A."/>
        </authorList>
    </citation>
    <scope>NUCLEOTIDE SEQUENCE</scope>
    <source>
        <tissue evidence="1">Leaf</tissue>
    </source>
</reference>
<sequence>MFHLYRSLYMSCIVQKVDRWKVSLGHSHTSVVGVLKF</sequence>
<proteinExistence type="predicted"/>
<accession>A0A2P2NXY7</accession>
<name>A0A2P2NXY7_RHIMU</name>
<dbReference type="AlphaFoldDB" id="A0A2P2NXY7"/>
<organism evidence="1">
    <name type="scientific">Rhizophora mucronata</name>
    <name type="common">Asiatic mangrove</name>
    <dbReference type="NCBI Taxonomy" id="61149"/>
    <lineage>
        <taxon>Eukaryota</taxon>
        <taxon>Viridiplantae</taxon>
        <taxon>Streptophyta</taxon>
        <taxon>Embryophyta</taxon>
        <taxon>Tracheophyta</taxon>
        <taxon>Spermatophyta</taxon>
        <taxon>Magnoliopsida</taxon>
        <taxon>eudicotyledons</taxon>
        <taxon>Gunneridae</taxon>
        <taxon>Pentapetalae</taxon>
        <taxon>rosids</taxon>
        <taxon>fabids</taxon>
        <taxon>Malpighiales</taxon>
        <taxon>Rhizophoraceae</taxon>
        <taxon>Rhizophora</taxon>
    </lineage>
</organism>
<dbReference type="EMBL" id="GGEC01066829">
    <property type="protein sequence ID" value="MBX47313.1"/>
    <property type="molecule type" value="Transcribed_RNA"/>
</dbReference>
<protein>
    <submittedName>
        <fullName evidence="1">Uncharacterized protein</fullName>
    </submittedName>
</protein>